<feature type="domain" description="DhaL" evidence="1">
    <location>
        <begin position="5"/>
        <end position="197"/>
    </location>
</feature>
<evidence type="ECO:0000313" key="2">
    <source>
        <dbReference type="EMBL" id="MBK6088845.1"/>
    </source>
</evidence>
<dbReference type="NCBIfam" id="TIGR03599">
    <property type="entry name" value="YloV"/>
    <property type="match status" value="1"/>
</dbReference>
<dbReference type="InterPro" id="IPR050270">
    <property type="entry name" value="DegV_domain_contain"/>
</dbReference>
<dbReference type="RefSeq" id="WP_186834309.1">
    <property type="nucleotide sequence ID" value="NZ_JAEQMG010000091.1"/>
</dbReference>
<dbReference type="InterPro" id="IPR036117">
    <property type="entry name" value="DhaL_dom_sf"/>
</dbReference>
<dbReference type="AlphaFoldDB" id="A0A935C1R8"/>
<dbReference type="SUPFAM" id="SSF101473">
    <property type="entry name" value="DhaL-like"/>
    <property type="match status" value="1"/>
</dbReference>
<dbReference type="InterPro" id="IPR048394">
    <property type="entry name" value="FakA-like_M"/>
</dbReference>
<keyword evidence="3" id="KW-1185">Reference proteome</keyword>
<dbReference type="Proteomes" id="UP000633365">
    <property type="component" value="Unassembled WGS sequence"/>
</dbReference>
<organism evidence="2 3">
    <name type="scientific">Ruminococcus difficilis</name>
    <dbReference type="NCBI Taxonomy" id="2763069"/>
    <lineage>
        <taxon>Bacteria</taxon>
        <taxon>Bacillati</taxon>
        <taxon>Bacillota</taxon>
        <taxon>Clostridia</taxon>
        <taxon>Eubacteriales</taxon>
        <taxon>Oscillospiraceae</taxon>
        <taxon>Ruminococcus</taxon>
    </lineage>
</organism>
<dbReference type="Pfam" id="PF02734">
    <property type="entry name" value="Dak2"/>
    <property type="match status" value="1"/>
</dbReference>
<dbReference type="InterPro" id="IPR004007">
    <property type="entry name" value="DhaL_dom"/>
</dbReference>
<name>A0A935C1R8_9FIRM</name>
<protein>
    <submittedName>
        <fullName evidence="2">DAK2 domain-containing protein</fullName>
    </submittedName>
</protein>
<sequence length="550" mass="59249">MINGEMLKQAIISGAHNISAQKNHINDLNIFPVPDGDTGTNMSMTVMAAAKALEDCDSTNAGEVAQLAAKAMLRGARGNSGVITSILFRGFGQGLKDMEEVNGKNIAAALGIGVDAAYKAVTKPAEGTILTVARMAYEAGVEASKENHNALYVWQTIVNKANDALALTPELLPVLKKAGVVDAGGKGLCTIFEGMLTFFRDGEVIPYEETTAPTVDTFESAAAEFDDDIEFTYCTEIIVGRDTECTLDPDDLRTYLQTIGDCVVVVNDEEIIKVHVHTETPNVVLEQGLTYGQLLAVKVENMKEQHKNAKKASKKSKKAKKEKFEFAEPTEDIGFVAVAAGEGMKNLFKELGCVNVVSGGQSMNPSTDDIYEAVLATPAKNVIVLPNNKNIILAAEQTVPMVNDRNVIIVPTRTIPQGMTALLNFDPEISADSNAQLMMDAARNVGTGLVTFAARNSEFGGKKIKEGDIIALENGKLTITEKSAVKALVKLAKSMVTRDTSFITLIYGEDVEEEDAQKAFDELQDKFGSRADISLVKGDQPVYYFILSIE</sequence>
<proteinExistence type="predicted"/>
<dbReference type="GO" id="GO:0006071">
    <property type="term" value="P:glycerol metabolic process"/>
    <property type="evidence" value="ECO:0007669"/>
    <property type="project" value="InterPro"/>
</dbReference>
<dbReference type="InterPro" id="IPR033470">
    <property type="entry name" value="FakA-like_C"/>
</dbReference>
<dbReference type="EMBL" id="JAEQMG010000091">
    <property type="protein sequence ID" value="MBK6088845.1"/>
    <property type="molecule type" value="Genomic_DNA"/>
</dbReference>
<dbReference type="SMART" id="SM01121">
    <property type="entry name" value="Dak1_2"/>
    <property type="match status" value="1"/>
</dbReference>
<dbReference type="SMART" id="SM01120">
    <property type="entry name" value="Dak2"/>
    <property type="match status" value="1"/>
</dbReference>
<dbReference type="PANTHER" id="PTHR33434:SF4">
    <property type="entry name" value="PHOSPHATASE PROTEIN"/>
    <property type="match status" value="1"/>
</dbReference>
<dbReference type="PANTHER" id="PTHR33434">
    <property type="entry name" value="DEGV DOMAIN-CONTAINING PROTEIN DR_1986-RELATED"/>
    <property type="match status" value="1"/>
</dbReference>
<gene>
    <name evidence="2" type="ORF">JKK62_09325</name>
</gene>
<dbReference type="PROSITE" id="PS51480">
    <property type="entry name" value="DHAL"/>
    <property type="match status" value="1"/>
</dbReference>
<evidence type="ECO:0000313" key="3">
    <source>
        <dbReference type="Proteomes" id="UP000633365"/>
    </source>
</evidence>
<dbReference type="Gene3D" id="1.25.40.340">
    <property type="match status" value="1"/>
</dbReference>
<accession>A0A935C1R8</accession>
<comment type="caution">
    <text evidence="2">The sequence shown here is derived from an EMBL/GenBank/DDBJ whole genome shotgun (WGS) entry which is preliminary data.</text>
</comment>
<dbReference type="Pfam" id="PF21645">
    <property type="entry name" value="FakA-like_M"/>
    <property type="match status" value="1"/>
</dbReference>
<dbReference type="Pfam" id="PF13684">
    <property type="entry name" value="FakA-like_C"/>
    <property type="match status" value="1"/>
</dbReference>
<evidence type="ECO:0000259" key="1">
    <source>
        <dbReference type="PROSITE" id="PS51480"/>
    </source>
</evidence>
<dbReference type="GO" id="GO:0004371">
    <property type="term" value="F:glycerone kinase activity"/>
    <property type="evidence" value="ECO:0007669"/>
    <property type="project" value="InterPro"/>
</dbReference>
<reference evidence="2" key="1">
    <citation type="submission" date="2021-01" db="EMBL/GenBank/DDBJ databases">
        <title>Genome public.</title>
        <authorList>
            <person name="Liu C."/>
            <person name="Sun Q."/>
        </authorList>
    </citation>
    <scope>NUCLEOTIDE SEQUENCE</scope>
    <source>
        <strain evidence="2">M6</strain>
    </source>
</reference>
<dbReference type="InterPro" id="IPR019986">
    <property type="entry name" value="YloV-like"/>
</dbReference>